<feature type="transmembrane region" description="Helical" evidence="1">
    <location>
        <begin position="67"/>
        <end position="84"/>
    </location>
</feature>
<name>A0ABT0IXQ6_9HYPH</name>
<feature type="transmembrane region" description="Helical" evidence="1">
    <location>
        <begin position="35"/>
        <end position="55"/>
    </location>
</feature>
<gene>
    <name evidence="2" type="ORF">M0654_21865</name>
</gene>
<dbReference type="RefSeq" id="WP_248684911.1">
    <property type="nucleotide sequence ID" value="NZ_JALPRY010000035.1"/>
</dbReference>
<evidence type="ECO:0000313" key="3">
    <source>
        <dbReference type="Proteomes" id="UP001202827"/>
    </source>
</evidence>
<keyword evidence="1" id="KW-1133">Transmembrane helix</keyword>
<comment type="caution">
    <text evidence="2">The sequence shown here is derived from an EMBL/GenBank/DDBJ whole genome shotgun (WGS) entry which is preliminary data.</text>
</comment>
<sequence length="121" mass="12961">MRFIPTSVHGIADYLVCLGMIILAFVAGAQGAGFAAFVILGVFGILYSLFTDYELGWKSYLSMPAHLALDAGFAVVMLVLPFLVDLPPMLHRSSFVIAVLAAVLVLTTRMQPGSARAEPMV</sequence>
<proteinExistence type="predicted"/>
<evidence type="ECO:0000313" key="2">
    <source>
        <dbReference type="EMBL" id="MCK8782619.1"/>
    </source>
</evidence>
<evidence type="ECO:0008006" key="4">
    <source>
        <dbReference type="Google" id="ProtNLM"/>
    </source>
</evidence>
<organism evidence="2 3">
    <name type="scientific">Neorhizobium turbinariae</name>
    <dbReference type="NCBI Taxonomy" id="2937795"/>
    <lineage>
        <taxon>Bacteria</taxon>
        <taxon>Pseudomonadati</taxon>
        <taxon>Pseudomonadota</taxon>
        <taxon>Alphaproteobacteria</taxon>
        <taxon>Hyphomicrobiales</taxon>
        <taxon>Rhizobiaceae</taxon>
        <taxon>Rhizobium/Agrobacterium group</taxon>
        <taxon>Neorhizobium</taxon>
    </lineage>
</organism>
<feature type="transmembrane region" description="Helical" evidence="1">
    <location>
        <begin position="90"/>
        <end position="107"/>
    </location>
</feature>
<keyword evidence="3" id="KW-1185">Reference proteome</keyword>
<dbReference type="EMBL" id="JALPRY010000035">
    <property type="protein sequence ID" value="MCK8782619.1"/>
    <property type="molecule type" value="Genomic_DNA"/>
</dbReference>
<evidence type="ECO:0000256" key="1">
    <source>
        <dbReference type="SAM" id="Phobius"/>
    </source>
</evidence>
<protein>
    <recommendedName>
        <fullName evidence="4">SPW repeat-containing protein</fullName>
    </recommendedName>
</protein>
<accession>A0ABT0IXQ6</accession>
<keyword evidence="1" id="KW-0812">Transmembrane</keyword>
<feature type="transmembrane region" description="Helical" evidence="1">
    <location>
        <begin position="12"/>
        <end position="29"/>
    </location>
</feature>
<keyword evidence="1" id="KW-0472">Membrane</keyword>
<dbReference type="Proteomes" id="UP001202827">
    <property type="component" value="Unassembled WGS sequence"/>
</dbReference>
<reference evidence="2 3" key="1">
    <citation type="submission" date="2022-04" db="EMBL/GenBank/DDBJ databases">
        <title>Rhizobium coralii sp. nov., isolated from coral Turbinaria peltata.</title>
        <authorList>
            <person name="Sun H."/>
        </authorList>
    </citation>
    <scope>NUCLEOTIDE SEQUENCE [LARGE SCALE GENOMIC DNA]</scope>
    <source>
        <strain evidence="2 3">NTR19</strain>
    </source>
</reference>